<protein>
    <submittedName>
        <fullName evidence="5">Acyl-CoA dehydrogenase family protein</fullName>
    </submittedName>
</protein>
<evidence type="ECO:0000256" key="2">
    <source>
        <dbReference type="ARBA" id="ARBA00049661"/>
    </source>
</evidence>
<dbReference type="PIRSF" id="PIRSF016578">
    <property type="entry name" value="HsaA"/>
    <property type="match status" value="1"/>
</dbReference>
<gene>
    <name evidence="5" type="ORF">GCM10009613_09720</name>
</gene>
<dbReference type="InterPro" id="IPR009100">
    <property type="entry name" value="AcylCoA_DH/oxidase_NM_dom_sf"/>
</dbReference>
<dbReference type="InterPro" id="IPR050741">
    <property type="entry name" value="Acyl-CoA_dehydrogenase"/>
</dbReference>
<feature type="domain" description="Acyl-CoA dehydrogenase/oxidase N-terminal" evidence="3">
    <location>
        <begin position="47"/>
        <end position="113"/>
    </location>
</feature>
<dbReference type="Gene3D" id="1.20.140.10">
    <property type="entry name" value="Butyryl-CoA Dehydrogenase, subunit A, domain 3"/>
    <property type="match status" value="1"/>
</dbReference>
<dbReference type="SUPFAM" id="SSF56645">
    <property type="entry name" value="Acyl-CoA dehydrogenase NM domain-like"/>
    <property type="match status" value="1"/>
</dbReference>
<organism evidence="5 6">
    <name type="scientific">Pseudonocardia kongjuensis</name>
    <dbReference type="NCBI Taxonomy" id="102227"/>
    <lineage>
        <taxon>Bacteria</taxon>
        <taxon>Bacillati</taxon>
        <taxon>Actinomycetota</taxon>
        <taxon>Actinomycetes</taxon>
        <taxon>Pseudonocardiales</taxon>
        <taxon>Pseudonocardiaceae</taxon>
        <taxon>Pseudonocardia</taxon>
    </lineage>
</organism>
<dbReference type="Pfam" id="PF02771">
    <property type="entry name" value="Acyl-CoA_dh_N"/>
    <property type="match status" value="1"/>
</dbReference>
<keyword evidence="6" id="KW-1185">Reference proteome</keyword>
<evidence type="ECO:0000313" key="5">
    <source>
        <dbReference type="EMBL" id="GAA1382242.1"/>
    </source>
</evidence>
<evidence type="ECO:0000313" key="6">
    <source>
        <dbReference type="Proteomes" id="UP001501414"/>
    </source>
</evidence>
<comment type="similarity">
    <text evidence="2">Belongs to the HpaH/HsaA monooxygenase family.</text>
</comment>
<dbReference type="InterPro" id="IPR046373">
    <property type="entry name" value="Acyl-CoA_Oxase/DH_mid-dom_sf"/>
</dbReference>
<dbReference type="SUPFAM" id="SSF47203">
    <property type="entry name" value="Acyl-CoA dehydrogenase C-terminal domain-like"/>
    <property type="match status" value="1"/>
</dbReference>
<dbReference type="InterPro" id="IPR036250">
    <property type="entry name" value="AcylCo_DH-like_C"/>
</dbReference>
<dbReference type="EMBL" id="BAAAJK010000004">
    <property type="protein sequence ID" value="GAA1382242.1"/>
    <property type="molecule type" value="Genomic_DNA"/>
</dbReference>
<evidence type="ECO:0000256" key="1">
    <source>
        <dbReference type="ARBA" id="ARBA00023002"/>
    </source>
</evidence>
<dbReference type="PANTHER" id="PTHR48083">
    <property type="entry name" value="MEDIUM-CHAIN SPECIFIC ACYL-COA DEHYDROGENASE, MITOCHONDRIAL-RELATED"/>
    <property type="match status" value="1"/>
</dbReference>
<dbReference type="PANTHER" id="PTHR48083:SF5">
    <property type="entry name" value="NRGC PROTEIN"/>
    <property type="match status" value="1"/>
</dbReference>
<reference evidence="5 6" key="1">
    <citation type="journal article" date="2019" name="Int. J. Syst. Evol. Microbiol.">
        <title>The Global Catalogue of Microorganisms (GCM) 10K type strain sequencing project: providing services to taxonomists for standard genome sequencing and annotation.</title>
        <authorList>
            <consortium name="The Broad Institute Genomics Platform"/>
            <consortium name="The Broad Institute Genome Sequencing Center for Infectious Disease"/>
            <person name="Wu L."/>
            <person name="Ma J."/>
        </authorList>
    </citation>
    <scope>NUCLEOTIDE SEQUENCE [LARGE SCALE GENOMIC DNA]</scope>
    <source>
        <strain evidence="5 6">JCM 11896</strain>
    </source>
</reference>
<sequence length="401" mass="42280">MTVDSRERPVDDGIGPAGAVERARALYDLLDGEAAESEELGRLTAVADDALHAANLYGMWVPRSLGGLELDPLTSLTVIEETSRAHASAGWVLMAASLSTGTTAGYLGDEAIDELFTPGARTPILAGQGTRPGQATPVPGGFSVSGDWSFASGVRHAQYIYSAAVVAGTGEFRVTVAPIDRAELDQDSWDVLGLRATGSLDYRLRDVEVPEPFTHSALLQESPRGGALYRVGLVQTALIGHTGWALGVGRRVLDELAATARAKAGRAGQIAESDAFHTAFAEAEAKLRAARALAFESWADAWETLCAGDRLSRRQETLVRLSVSHATWTAEEIASFAYRSAGTSALRAGTMQRLYRDVHAGTQHITSGPAVVRASGRELAGLTSDNWFMLDIPGAAGGGGH</sequence>
<dbReference type="RefSeq" id="WP_344018673.1">
    <property type="nucleotide sequence ID" value="NZ_BAAAJK010000004.1"/>
</dbReference>
<dbReference type="InterPro" id="IPR037069">
    <property type="entry name" value="AcylCoA_DH/ox_N_sf"/>
</dbReference>
<evidence type="ECO:0000259" key="4">
    <source>
        <dbReference type="Pfam" id="PF08028"/>
    </source>
</evidence>
<proteinExistence type="inferred from homology"/>
<dbReference type="Gene3D" id="2.40.110.10">
    <property type="entry name" value="Butyryl-CoA Dehydrogenase, subunit A, domain 2"/>
    <property type="match status" value="1"/>
</dbReference>
<comment type="caution">
    <text evidence="5">The sequence shown here is derived from an EMBL/GenBank/DDBJ whole genome shotgun (WGS) entry which is preliminary data.</text>
</comment>
<dbReference type="Gene3D" id="1.10.540.10">
    <property type="entry name" value="Acyl-CoA dehydrogenase/oxidase, N-terminal domain"/>
    <property type="match status" value="1"/>
</dbReference>
<evidence type="ECO:0000259" key="3">
    <source>
        <dbReference type="Pfam" id="PF02771"/>
    </source>
</evidence>
<dbReference type="Pfam" id="PF08028">
    <property type="entry name" value="Acyl-CoA_dh_2"/>
    <property type="match status" value="1"/>
</dbReference>
<dbReference type="InterPro" id="IPR013786">
    <property type="entry name" value="AcylCoA_DH/ox_N"/>
</dbReference>
<keyword evidence="1" id="KW-0560">Oxidoreductase</keyword>
<dbReference type="InterPro" id="IPR013107">
    <property type="entry name" value="Acyl-CoA_DH_C"/>
</dbReference>
<name>A0ABN1XI03_9PSEU</name>
<accession>A0ABN1XI03</accession>
<dbReference type="Proteomes" id="UP001501414">
    <property type="component" value="Unassembled WGS sequence"/>
</dbReference>
<feature type="domain" description="Acyl-CoA dehydrogenase C-terminal" evidence="4">
    <location>
        <begin position="240"/>
        <end position="365"/>
    </location>
</feature>